<reference evidence="3" key="1">
    <citation type="submission" date="2020-09" db="EMBL/GenBank/DDBJ databases">
        <title>New species isolated from human feces.</title>
        <authorList>
            <person name="Kitahara M."/>
            <person name="Shigeno Y."/>
            <person name="Shime M."/>
            <person name="Matsumoto Y."/>
            <person name="Nakamura S."/>
            <person name="Motooka D."/>
            <person name="Fukuoka S."/>
            <person name="Nishikawa H."/>
            <person name="Benno Y."/>
        </authorList>
    </citation>
    <scope>NUCLEOTIDE SEQUENCE</scope>
    <source>
        <strain evidence="3">MM35</strain>
    </source>
</reference>
<sequence>MNKILRYSLAVLFIGLGLYFLLPLGIGVRHIGMFAPAAVFGIFAWILLRPQKVKALLTGRHRALWRTLLALFAAGLMCVDVILGLMVRQAVNRPESDAPCTVLVLGCEIRGLRPSKMLQARIDSAYDYLAANPRAVCVACGGMADDEIISEARCIRDELVRRGIDPGRIYLEEKSENTRQNIAFAADIIKENGLPTEIAVASDNFHQLRSSIYAKKSGLSAYSLGCRSYWLLGPGYWARETIAVAAAFTLGR</sequence>
<evidence type="ECO:0000313" key="4">
    <source>
        <dbReference type="Proteomes" id="UP000681343"/>
    </source>
</evidence>
<keyword evidence="4" id="KW-1185">Reference proteome</keyword>
<protein>
    <recommendedName>
        <fullName evidence="2">DUF218 domain-containing protein</fullName>
    </recommendedName>
</protein>
<feature type="transmembrane region" description="Helical" evidence="1">
    <location>
        <begin position="68"/>
        <end position="87"/>
    </location>
</feature>
<feature type="transmembrane region" description="Helical" evidence="1">
    <location>
        <begin position="7"/>
        <end position="25"/>
    </location>
</feature>
<feature type="domain" description="DUF218" evidence="2">
    <location>
        <begin position="102"/>
        <end position="221"/>
    </location>
</feature>
<dbReference type="CDD" id="cd06259">
    <property type="entry name" value="YdcF-like"/>
    <property type="match status" value="1"/>
</dbReference>
<organism evidence="3 4">
    <name type="scientific">Vescimonas fastidiosa</name>
    <dbReference type="NCBI Taxonomy" id="2714353"/>
    <lineage>
        <taxon>Bacteria</taxon>
        <taxon>Bacillati</taxon>
        <taxon>Bacillota</taxon>
        <taxon>Clostridia</taxon>
        <taxon>Eubacteriales</taxon>
        <taxon>Oscillospiraceae</taxon>
        <taxon>Vescimonas</taxon>
    </lineage>
</organism>
<dbReference type="GO" id="GO:0043164">
    <property type="term" value="P:Gram-negative-bacterium-type cell wall biogenesis"/>
    <property type="evidence" value="ECO:0007669"/>
    <property type="project" value="TreeGrafter"/>
</dbReference>
<accession>A0A810PPF9</accession>
<evidence type="ECO:0000313" key="3">
    <source>
        <dbReference type="EMBL" id="BCK77884.1"/>
    </source>
</evidence>
<evidence type="ECO:0000256" key="1">
    <source>
        <dbReference type="SAM" id="Phobius"/>
    </source>
</evidence>
<proteinExistence type="predicted"/>
<dbReference type="Gene3D" id="3.40.50.620">
    <property type="entry name" value="HUPs"/>
    <property type="match status" value="1"/>
</dbReference>
<dbReference type="KEGG" id="vfa:MM35RIKEN_00760"/>
<keyword evidence="1" id="KW-0812">Transmembrane</keyword>
<name>A0A810PPF9_9FIRM</name>
<dbReference type="InterPro" id="IPR003848">
    <property type="entry name" value="DUF218"/>
</dbReference>
<dbReference type="PANTHER" id="PTHR30336:SF4">
    <property type="entry name" value="ENVELOPE BIOGENESIS FACTOR ELYC"/>
    <property type="match status" value="1"/>
</dbReference>
<dbReference type="EMBL" id="AP023415">
    <property type="protein sequence ID" value="BCK77884.1"/>
    <property type="molecule type" value="Genomic_DNA"/>
</dbReference>
<evidence type="ECO:0000259" key="2">
    <source>
        <dbReference type="Pfam" id="PF02698"/>
    </source>
</evidence>
<dbReference type="InterPro" id="IPR051599">
    <property type="entry name" value="Cell_Envelope_Assoc"/>
</dbReference>
<gene>
    <name evidence="3" type="ORF">MM35RIKEN_00760</name>
</gene>
<dbReference type="GO" id="GO:0005886">
    <property type="term" value="C:plasma membrane"/>
    <property type="evidence" value="ECO:0007669"/>
    <property type="project" value="TreeGrafter"/>
</dbReference>
<dbReference type="Proteomes" id="UP000681343">
    <property type="component" value="Chromosome"/>
</dbReference>
<dbReference type="GO" id="GO:0000270">
    <property type="term" value="P:peptidoglycan metabolic process"/>
    <property type="evidence" value="ECO:0007669"/>
    <property type="project" value="TreeGrafter"/>
</dbReference>
<feature type="transmembrane region" description="Helical" evidence="1">
    <location>
        <begin position="31"/>
        <end position="48"/>
    </location>
</feature>
<keyword evidence="1" id="KW-0472">Membrane</keyword>
<dbReference type="AlphaFoldDB" id="A0A810PPF9"/>
<dbReference type="PANTHER" id="PTHR30336">
    <property type="entry name" value="INNER MEMBRANE PROTEIN, PROBABLE PERMEASE"/>
    <property type="match status" value="1"/>
</dbReference>
<dbReference type="InterPro" id="IPR014729">
    <property type="entry name" value="Rossmann-like_a/b/a_fold"/>
</dbReference>
<keyword evidence="1" id="KW-1133">Transmembrane helix</keyword>
<dbReference type="RefSeq" id="WP_212818311.1">
    <property type="nucleotide sequence ID" value="NZ_AP023415.1"/>
</dbReference>
<dbReference type="Pfam" id="PF02698">
    <property type="entry name" value="DUF218"/>
    <property type="match status" value="1"/>
</dbReference>